<dbReference type="InterPro" id="IPR013096">
    <property type="entry name" value="Cupin_2"/>
</dbReference>
<sequence length="105" mass="11634">MEIRDQGFKDQGLLTVFESESDHMVLKFGTVTIPPGVRVPEEGMSEHSENEYSFIKKGTLEGESGGKPFSITSSMATFIPAGEQHWAINSGDEPCEIVWTLLKEK</sequence>
<dbReference type="Gene3D" id="2.60.120.10">
    <property type="entry name" value="Jelly Rolls"/>
    <property type="match status" value="1"/>
</dbReference>
<reference evidence="2 3" key="1">
    <citation type="submission" date="2021-03" db="EMBL/GenBank/DDBJ databases">
        <title>Genomic Encyclopedia of Type Strains, Phase IV (KMG-IV): sequencing the most valuable type-strain genomes for metagenomic binning, comparative biology and taxonomic classification.</title>
        <authorList>
            <person name="Goeker M."/>
        </authorList>
    </citation>
    <scope>NUCLEOTIDE SEQUENCE [LARGE SCALE GENOMIC DNA]</scope>
    <source>
        <strain evidence="2 3">DSM 25790</strain>
    </source>
</reference>
<name>A0ABS4SCB4_9BACI</name>
<feature type="domain" description="Cupin type-2" evidence="1">
    <location>
        <begin position="30"/>
        <end position="100"/>
    </location>
</feature>
<evidence type="ECO:0000259" key="1">
    <source>
        <dbReference type="Pfam" id="PF07883"/>
    </source>
</evidence>
<dbReference type="InterPro" id="IPR011051">
    <property type="entry name" value="RmlC_Cupin_sf"/>
</dbReference>
<gene>
    <name evidence="2" type="ORF">J2Z81_003132</name>
</gene>
<evidence type="ECO:0000313" key="3">
    <source>
        <dbReference type="Proteomes" id="UP001519294"/>
    </source>
</evidence>
<dbReference type="RefSeq" id="WP_226371730.1">
    <property type="nucleotide sequence ID" value="NZ_JAGIKX010000057.1"/>
</dbReference>
<dbReference type="SUPFAM" id="SSF51182">
    <property type="entry name" value="RmlC-like cupins"/>
    <property type="match status" value="1"/>
</dbReference>
<keyword evidence="3" id="KW-1185">Reference proteome</keyword>
<dbReference type="Proteomes" id="UP001519294">
    <property type="component" value="Unassembled WGS sequence"/>
</dbReference>
<comment type="caution">
    <text evidence="2">The sequence shown here is derived from an EMBL/GenBank/DDBJ whole genome shotgun (WGS) entry which is preliminary data.</text>
</comment>
<dbReference type="Pfam" id="PF07883">
    <property type="entry name" value="Cupin_2"/>
    <property type="match status" value="1"/>
</dbReference>
<dbReference type="EMBL" id="JAGIKX010000057">
    <property type="protein sequence ID" value="MBP2259138.1"/>
    <property type="molecule type" value="Genomic_DNA"/>
</dbReference>
<organism evidence="2 3">
    <name type="scientific">Virgibacillus alimentarius</name>
    <dbReference type="NCBI Taxonomy" id="698769"/>
    <lineage>
        <taxon>Bacteria</taxon>
        <taxon>Bacillati</taxon>
        <taxon>Bacillota</taxon>
        <taxon>Bacilli</taxon>
        <taxon>Bacillales</taxon>
        <taxon>Bacillaceae</taxon>
        <taxon>Virgibacillus</taxon>
    </lineage>
</organism>
<dbReference type="InterPro" id="IPR014710">
    <property type="entry name" value="RmlC-like_jellyroll"/>
</dbReference>
<evidence type="ECO:0000313" key="2">
    <source>
        <dbReference type="EMBL" id="MBP2259138.1"/>
    </source>
</evidence>
<proteinExistence type="predicted"/>
<protein>
    <submittedName>
        <fullName evidence="2">Mannose-6-phosphate isomerase-like protein (Cupin superfamily)</fullName>
    </submittedName>
</protein>
<accession>A0ABS4SCB4</accession>